<dbReference type="Gene3D" id="3.40.50.300">
    <property type="entry name" value="P-loop containing nucleotide triphosphate hydrolases"/>
    <property type="match status" value="1"/>
</dbReference>
<dbReference type="GO" id="GO:0002098">
    <property type="term" value="P:tRNA wobble uridine modification"/>
    <property type="evidence" value="ECO:0007669"/>
    <property type="project" value="InterPro"/>
</dbReference>
<accession>A0A0K2V071</accession>
<evidence type="ECO:0000256" key="2">
    <source>
        <dbReference type="ARBA" id="ARBA00008837"/>
    </source>
</evidence>
<dbReference type="Pfam" id="PF09807">
    <property type="entry name" value="ELP6"/>
    <property type="match status" value="1"/>
</dbReference>
<protein>
    <recommendedName>
        <fullName evidence="3">Elongator complex protein 6</fullName>
    </recommendedName>
</protein>
<dbReference type="CTD" id="54859"/>
<evidence type="ECO:0000256" key="3">
    <source>
        <dbReference type="ARBA" id="ARBA00020263"/>
    </source>
</evidence>
<dbReference type="EMBL" id="HACA01026542">
    <property type="protein sequence ID" value="CDW43903.1"/>
    <property type="molecule type" value="Transcribed_RNA"/>
</dbReference>
<organism evidence="4">
    <name type="scientific">Lepeophtheirus salmonis</name>
    <name type="common">Salmon louse</name>
    <name type="synonym">Caligus salmonis</name>
    <dbReference type="NCBI Taxonomy" id="72036"/>
    <lineage>
        <taxon>Eukaryota</taxon>
        <taxon>Metazoa</taxon>
        <taxon>Ecdysozoa</taxon>
        <taxon>Arthropoda</taxon>
        <taxon>Crustacea</taxon>
        <taxon>Multicrustacea</taxon>
        <taxon>Hexanauplia</taxon>
        <taxon>Copepoda</taxon>
        <taxon>Siphonostomatoida</taxon>
        <taxon>Caligidae</taxon>
        <taxon>Lepeophtheirus</taxon>
    </lineage>
</organism>
<comment type="pathway">
    <text evidence="1">tRNA modification; 5-methoxycarbonylmethyl-2-thiouridine-tRNA biosynthesis.</text>
</comment>
<dbReference type="InterPro" id="IPR018627">
    <property type="entry name" value="ELP6"/>
</dbReference>
<evidence type="ECO:0000313" key="4">
    <source>
        <dbReference type="EMBL" id="CDW43903.1"/>
    </source>
</evidence>
<dbReference type="OrthoDB" id="9995306at2759"/>
<sequence>MNHTFYSNAMFTEFHSTLRWDQFSWNNGGTVVVLEESGADASFVIHHLLSMVSKQSDLSAVLVSLKQTKGHYQAVSLRIGGNLMKHCEKIRVVEVLKHVHQFYLGVESEGNELNFIKSGNLSGLYERIEKESQPSCLILIDKLAILQDLGVSKGEIITFFNKLRELAKKLSGTLVIITSEDSGVGKFMGHCSDYILKVSPLETGYSSSVTGNLRFRWGKYEQDKIQYLRRDKFVQVFALGSSSAVL</sequence>
<name>A0A0K2V071_LEPSM</name>
<dbReference type="PANTHER" id="PTHR16184:SF6">
    <property type="entry name" value="ELONGATOR COMPLEX PROTEIN 6"/>
    <property type="match status" value="1"/>
</dbReference>
<proteinExistence type="inferred from homology"/>
<dbReference type="RefSeq" id="XP_040580038.1">
    <property type="nucleotide sequence ID" value="XM_040724104.2"/>
</dbReference>
<reference evidence="4" key="1">
    <citation type="submission" date="2014-05" db="EMBL/GenBank/DDBJ databases">
        <authorList>
            <person name="Chronopoulou M."/>
        </authorList>
    </citation>
    <scope>NUCLEOTIDE SEQUENCE</scope>
    <source>
        <tissue evidence="4">Whole organism</tissue>
    </source>
</reference>
<dbReference type="GO" id="GO:0033588">
    <property type="term" value="C:elongator holoenzyme complex"/>
    <property type="evidence" value="ECO:0007669"/>
    <property type="project" value="InterPro"/>
</dbReference>
<comment type="similarity">
    <text evidence="2">Belongs to the ELP6 family.</text>
</comment>
<dbReference type="InterPro" id="IPR027417">
    <property type="entry name" value="P-loop_NTPase"/>
</dbReference>
<dbReference type="GeneID" id="121128517"/>
<dbReference type="UniPathway" id="UPA00988"/>
<evidence type="ECO:0000256" key="1">
    <source>
        <dbReference type="ARBA" id="ARBA00005043"/>
    </source>
</evidence>
<dbReference type="AlphaFoldDB" id="A0A0K2V071"/>
<dbReference type="PANTHER" id="PTHR16184">
    <property type="entry name" value="ELONGATOR COMPLEX PROTEIN 6"/>
    <property type="match status" value="1"/>
</dbReference>
<dbReference type="KEGG" id="lsm:121128517"/>